<sequence length="89" mass="9875">MNVTLPSNKQTAALTKYSELSMMFEDDEIKEICTTCQPAGVTINLGISERIASGFTPFKSQVTIDSDGTILSAHRKLQPTYSERFVWGQ</sequence>
<evidence type="ECO:0000256" key="1">
    <source>
        <dbReference type="ARBA" id="ARBA00008129"/>
    </source>
</evidence>
<dbReference type="InterPro" id="IPR003010">
    <property type="entry name" value="C-N_Hydrolase"/>
</dbReference>
<dbReference type="OrthoDB" id="10250282at2759"/>
<proteinExistence type="inferred from homology"/>
<dbReference type="AlphaFoldDB" id="A0A1B7P4T7"/>
<dbReference type="Gene3D" id="3.60.110.10">
    <property type="entry name" value="Carbon-nitrogen hydrolase"/>
    <property type="match status" value="1"/>
</dbReference>
<feature type="domain" description="CN hydrolase" evidence="2">
    <location>
        <begin position="1"/>
        <end position="89"/>
    </location>
</feature>
<gene>
    <name evidence="3" type="ORF">ACJ72_01587</name>
</gene>
<keyword evidence="4" id="KW-1185">Reference proteome</keyword>
<dbReference type="STRING" id="1658172.A0A1B7P4T7"/>
<dbReference type="SUPFAM" id="SSF56317">
    <property type="entry name" value="Carbon-nitrogen hydrolase"/>
    <property type="match status" value="1"/>
</dbReference>
<dbReference type="Proteomes" id="UP000091918">
    <property type="component" value="Unassembled WGS sequence"/>
</dbReference>
<dbReference type="InterPro" id="IPR044149">
    <property type="entry name" value="Nitrilases_CHs"/>
</dbReference>
<dbReference type="Pfam" id="PF00795">
    <property type="entry name" value="CN_hydrolase"/>
    <property type="match status" value="1"/>
</dbReference>
<comment type="similarity">
    <text evidence="1">Belongs to the carbon-nitrogen hydrolase superfamily. Nitrilase family.</text>
</comment>
<evidence type="ECO:0000313" key="3">
    <source>
        <dbReference type="EMBL" id="OAX84052.1"/>
    </source>
</evidence>
<dbReference type="GO" id="GO:0003824">
    <property type="term" value="F:catalytic activity"/>
    <property type="evidence" value="ECO:0007669"/>
    <property type="project" value="InterPro"/>
</dbReference>
<dbReference type="PANTHER" id="PTHR46044">
    <property type="entry name" value="NITRILASE"/>
    <property type="match status" value="1"/>
</dbReference>
<dbReference type="PROSITE" id="PS50263">
    <property type="entry name" value="CN_HYDROLASE"/>
    <property type="match status" value="1"/>
</dbReference>
<accession>A0A1B7P4T7</accession>
<protein>
    <recommendedName>
        <fullName evidence="2">CN hydrolase domain-containing protein</fullName>
    </recommendedName>
</protein>
<name>A0A1B7P4T7_9EURO</name>
<reference evidence="3 4" key="1">
    <citation type="submission" date="2015-07" db="EMBL/GenBank/DDBJ databases">
        <title>Emmonsia species relationships and genome sequence.</title>
        <authorList>
            <person name="Cuomo C.A."/>
            <person name="Schwartz I.S."/>
            <person name="Kenyon C."/>
            <person name="de Hoog G.S."/>
            <person name="Govender N.P."/>
            <person name="Botha A."/>
            <person name="Moreno L."/>
            <person name="de Vries M."/>
            <person name="Munoz J.F."/>
            <person name="Stielow J.B."/>
        </authorList>
    </citation>
    <scope>NUCLEOTIDE SEQUENCE [LARGE SCALE GENOMIC DNA]</scope>
    <source>
        <strain evidence="3 4">CBS 136260</strain>
    </source>
</reference>
<dbReference type="InterPro" id="IPR036526">
    <property type="entry name" value="C-N_Hydrolase_sf"/>
</dbReference>
<dbReference type="EMBL" id="LGUA01000109">
    <property type="protein sequence ID" value="OAX84052.1"/>
    <property type="molecule type" value="Genomic_DNA"/>
</dbReference>
<organism evidence="3 4">
    <name type="scientific">Emergomyces africanus</name>
    <dbReference type="NCBI Taxonomy" id="1955775"/>
    <lineage>
        <taxon>Eukaryota</taxon>
        <taxon>Fungi</taxon>
        <taxon>Dikarya</taxon>
        <taxon>Ascomycota</taxon>
        <taxon>Pezizomycotina</taxon>
        <taxon>Eurotiomycetes</taxon>
        <taxon>Eurotiomycetidae</taxon>
        <taxon>Onygenales</taxon>
        <taxon>Ajellomycetaceae</taxon>
        <taxon>Emergomyces</taxon>
    </lineage>
</organism>
<dbReference type="PANTHER" id="PTHR46044:SF1">
    <property type="entry name" value="CN HYDROLASE DOMAIN-CONTAINING PROTEIN"/>
    <property type="match status" value="1"/>
</dbReference>
<evidence type="ECO:0000313" key="4">
    <source>
        <dbReference type="Proteomes" id="UP000091918"/>
    </source>
</evidence>
<comment type="caution">
    <text evidence="3">The sequence shown here is derived from an EMBL/GenBank/DDBJ whole genome shotgun (WGS) entry which is preliminary data.</text>
</comment>
<evidence type="ECO:0000259" key="2">
    <source>
        <dbReference type="PROSITE" id="PS50263"/>
    </source>
</evidence>